<dbReference type="Proteomes" id="UP001320898">
    <property type="component" value="Unassembled WGS sequence"/>
</dbReference>
<keyword evidence="3" id="KW-1185">Reference proteome</keyword>
<feature type="transmembrane region" description="Helical" evidence="1">
    <location>
        <begin position="12"/>
        <end position="30"/>
    </location>
</feature>
<feature type="transmembrane region" description="Helical" evidence="1">
    <location>
        <begin position="36"/>
        <end position="54"/>
    </location>
</feature>
<proteinExistence type="predicted"/>
<keyword evidence="1" id="KW-0472">Membrane</keyword>
<accession>A0AAW5QS16</accession>
<sequence length="111" mass="11723">MPDFEDPEAQSAALAFAVLCAAIALIGGGLSDDPALTLKADGLMAVLAALYLVFRADPGGGRLGDVLPLHARQAGNRRRHGVSPRVRANLWFAQWMAALAMFSLALSMFVT</sequence>
<protein>
    <submittedName>
        <fullName evidence="2">Uncharacterized protein</fullName>
    </submittedName>
</protein>
<keyword evidence="1" id="KW-1133">Transmembrane helix</keyword>
<evidence type="ECO:0000313" key="3">
    <source>
        <dbReference type="Proteomes" id="UP001320898"/>
    </source>
</evidence>
<gene>
    <name evidence="2" type="ORF">MUB46_02225</name>
</gene>
<dbReference type="EMBL" id="JALIDZ010000001">
    <property type="protein sequence ID" value="MCT8970667.1"/>
    <property type="molecule type" value="Genomic_DNA"/>
</dbReference>
<evidence type="ECO:0000313" key="2">
    <source>
        <dbReference type="EMBL" id="MCT8970667.1"/>
    </source>
</evidence>
<evidence type="ECO:0000256" key="1">
    <source>
        <dbReference type="SAM" id="Phobius"/>
    </source>
</evidence>
<feature type="transmembrane region" description="Helical" evidence="1">
    <location>
        <begin position="88"/>
        <end position="110"/>
    </location>
</feature>
<dbReference type="AlphaFoldDB" id="A0AAW5QS16"/>
<reference evidence="2 3" key="1">
    <citation type="submission" date="2022-04" db="EMBL/GenBank/DDBJ databases">
        <authorList>
            <person name="Ye Y.-Q."/>
            <person name="Du Z.-J."/>
        </authorList>
    </citation>
    <scope>NUCLEOTIDE SEQUENCE [LARGE SCALE GENOMIC DNA]</scope>
    <source>
        <strain evidence="2 3">A6E488</strain>
    </source>
</reference>
<dbReference type="RefSeq" id="WP_261614231.1">
    <property type="nucleotide sequence ID" value="NZ_JALIDZ010000001.1"/>
</dbReference>
<comment type="caution">
    <text evidence="2">The sequence shown here is derived from an EMBL/GenBank/DDBJ whole genome shotgun (WGS) entry which is preliminary data.</text>
</comment>
<name>A0AAW5QS16_9HYPH</name>
<organism evidence="2 3">
    <name type="scientific">Microbaculum marinisediminis</name>
    <dbReference type="NCBI Taxonomy" id="2931392"/>
    <lineage>
        <taxon>Bacteria</taxon>
        <taxon>Pseudomonadati</taxon>
        <taxon>Pseudomonadota</taxon>
        <taxon>Alphaproteobacteria</taxon>
        <taxon>Hyphomicrobiales</taxon>
        <taxon>Tepidamorphaceae</taxon>
        <taxon>Microbaculum</taxon>
    </lineage>
</organism>
<keyword evidence="1" id="KW-0812">Transmembrane</keyword>